<sequence>MWPINKNFVLILALFFVTFAGVFYLNNLEVSNKRYSFDLKKQQLTPKSIFNFNFDGLKVDSGGGGLGKLTLSDLFSFKNSSVILDNNVHISNKDFNLYTKEVEYKPFEKTAYAKGEVLVEGRDFFFFGKDAYLEKTSSGVVLSLQNIDGVIFKGPFTANKISYNINTKQLSVENSVIHIWKIPVMWLPTISIEIN</sequence>
<dbReference type="EMBL" id="CP020921">
    <property type="protein sequence ID" value="AWB09826.1"/>
    <property type="molecule type" value="Genomic_DNA"/>
</dbReference>
<dbReference type="RefSeq" id="WP_199919865.1">
    <property type="nucleotide sequence ID" value="NZ_CP020921.1"/>
</dbReference>
<name>A0A2R4VZE0_THEAF</name>
<protein>
    <submittedName>
        <fullName evidence="2">F-box associated</fullName>
    </submittedName>
</protein>
<dbReference type="InterPro" id="IPR012885">
    <property type="entry name" value="F-box_Sdz-33"/>
</dbReference>
<dbReference type="AlphaFoldDB" id="A0A2R4VZE0"/>
<gene>
    <name evidence="2" type="ORF">TDSAC_0451</name>
</gene>
<evidence type="ECO:0000259" key="1">
    <source>
        <dbReference type="Pfam" id="PF07735"/>
    </source>
</evidence>
<proteinExistence type="predicted"/>
<dbReference type="Proteomes" id="UP000244792">
    <property type="component" value="Chromosome"/>
</dbReference>
<evidence type="ECO:0000313" key="3">
    <source>
        <dbReference type="Proteomes" id="UP000244792"/>
    </source>
</evidence>
<evidence type="ECO:0000313" key="2">
    <source>
        <dbReference type="EMBL" id="AWB09826.1"/>
    </source>
</evidence>
<organism evidence="2 3">
    <name type="scientific">Thermodesulfobium acidiphilum</name>
    <dbReference type="NCBI Taxonomy" id="1794699"/>
    <lineage>
        <taxon>Bacteria</taxon>
        <taxon>Pseudomonadati</taxon>
        <taxon>Thermodesulfobiota</taxon>
        <taxon>Thermodesulfobiia</taxon>
        <taxon>Thermodesulfobiales</taxon>
        <taxon>Thermodesulfobiaceae</taxon>
        <taxon>Thermodesulfobium</taxon>
    </lineage>
</organism>
<dbReference type="KEGG" id="taci:TDSAC_0451"/>
<accession>A0A2R4VZE0</accession>
<feature type="domain" description="Sdz-33 F-box" evidence="1">
    <location>
        <begin position="46"/>
        <end position="100"/>
    </location>
</feature>
<reference evidence="2 3" key="1">
    <citation type="submission" date="2017-04" db="EMBL/GenBank/DDBJ databases">
        <title>Genomic insights into metabolism of Thermodesulfobium acidiphilum.</title>
        <authorList>
            <person name="Toshchakov S.V."/>
            <person name="Frolov E.N."/>
            <person name="Kublanov I.V."/>
            <person name="Samarov N.I."/>
            <person name="Novikov A."/>
            <person name="Lebedinsky A.V."/>
            <person name="Bonch-Osmolovskaya E.A."/>
            <person name="Chernyh N.A."/>
        </authorList>
    </citation>
    <scope>NUCLEOTIDE SEQUENCE [LARGE SCALE GENOMIC DNA]</scope>
    <source>
        <strain evidence="2 3">3127-1</strain>
    </source>
</reference>
<keyword evidence="3" id="KW-1185">Reference proteome</keyword>
<dbReference type="Pfam" id="PF07735">
    <property type="entry name" value="FBA_2"/>
    <property type="match status" value="1"/>
</dbReference>